<dbReference type="AlphaFoldDB" id="D5HNH3"/>
<dbReference type="EMBL" id="GQ250246">
    <property type="protein sequence ID" value="ADD92589.1"/>
    <property type="molecule type" value="Genomic_DNA"/>
</dbReference>
<dbReference type="EMBL" id="GQ250245">
    <property type="protein sequence ID" value="ADD92588.1"/>
    <property type="molecule type" value="Genomic_DNA"/>
</dbReference>
<protein>
    <submittedName>
        <fullName evidence="1">MAT1-1-1</fullName>
    </submittedName>
</protein>
<reference evidence="1" key="1">
    <citation type="journal article" date="2010" name="Fungal Biol.">
        <title>Primers for mating-type diagnosis in Diaporthe and Phomopsis: their use in teleomorph induction in vitro and biological species definition.</title>
        <authorList>
            <person name="Santos J.M."/>
            <person name="Correia V.G."/>
            <person name="Phillips A.J.L."/>
        </authorList>
    </citation>
    <scope>NUCLEOTIDE SEQUENCE</scope>
    <source>
        <strain evidence="2">111</strain>
        <strain evidence="1">Di-C006/2</strain>
    </source>
</reference>
<accession>D5HNH3</accession>
<sequence length="33" mass="3803">RDFSGGFLNMLQYADIAVAETGVVHPFRWLKTY</sequence>
<name>D5HNH3_9PEZI</name>
<evidence type="ECO:0000313" key="1">
    <source>
        <dbReference type="EMBL" id="ADD92588.1"/>
    </source>
</evidence>
<feature type="non-terminal residue" evidence="1">
    <location>
        <position position="1"/>
    </location>
</feature>
<organism evidence="1">
    <name type="scientific">Diaporthe rudis</name>
    <dbReference type="NCBI Taxonomy" id="1469661"/>
    <lineage>
        <taxon>Eukaryota</taxon>
        <taxon>Fungi</taxon>
        <taxon>Dikarya</taxon>
        <taxon>Ascomycota</taxon>
        <taxon>Pezizomycotina</taxon>
        <taxon>Sordariomycetes</taxon>
        <taxon>Sordariomycetidae</taxon>
        <taxon>Diaporthales</taxon>
        <taxon>Diaporthaceae</taxon>
        <taxon>Diaporthe</taxon>
    </lineage>
</organism>
<proteinExistence type="predicted"/>
<evidence type="ECO:0000313" key="2">
    <source>
        <dbReference type="EMBL" id="ADD92589.1"/>
    </source>
</evidence>
<feature type="non-terminal residue" evidence="1">
    <location>
        <position position="33"/>
    </location>
</feature>